<feature type="chain" id="PRO_5044781105" description="SnoaL-like domain-containing protein" evidence="2">
    <location>
        <begin position="23"/>
        <end position="273"/>
    </location>
</feature>
<organism evidence="3 4">
    <name type="scientific">Penstemon smallii</name>
    <dbReference type="NCBI Taxonomy" id="265156"/>
    <lineage>
        <taxon>Eukaryota</taxon>
        <taxon>Viridiplantae</taxon>
        <taxon>Streptophyta</taxon>
        <taxon>Embryophyta</taxon>
        <taxon>Tracheophyta</taxon>
        <taxon>Spermatophyta</taxon>
        <taxon>Magnoliopsida</taxon>
        <taxon>eudicotyledons</taxon>
        <taxon>Gunneridae</taxon>
        <taxon>Pentapetalae</taxon>
        <taxon>asterids</taxon>
        <taxon>lamiids</taxon>
        <taxon>Lamiales</taxon>
        <taxon>Plantaginaceae</taxon>
        <taxon>Cheloneae</taxon>
        <taxon>Penstemon</taxon>
    </lineage>
</organism>
<sequence>MKLRRSCILLLVVMRARRLTRPQMDIISPRGTRRSTPMSLEHLSSSSSSSSSSVFANNNQQLLFSTLHSKSSHYKLSQSKMQDKIPKGEETEEETMKDQMREGYCKEACDYKAPKRVSDNIIPHILNLYASCATPQDFDIYAPHATFEDPLMRAHGVKQIKSAFYSIGKVFSESKIVDYSIQENVLSQGKTEILIDNKQYYKFLGKDINMISLIKLYTEDGKIVRHEDWWDKKPIWNRETVSLPFVGRITEATRRASMMATHALMSFGKDPNM</sequence>
<protein>
    <recommendedName>
        <fullName evidence="5">SnoaL-like domain-containing protein</fullName>
    </recommendedName>
</protein>
<dbReference type="PANTHER" id="PTHR34213">
    <property type="entry name" value="NUCLEAR TRANSPORT FACTOR 2 (NTF2) FAMILY PROTEIN"/>
    <property type="match status" value="1"/>
</dbReference>
<keyword evidence="2" id="KW-0732">Signal</keyword>
<feature type="region of interest" description="Disordered" evidence="1">
    <location>
        <begin position="75"/>
        <end position="99"/>
    </location>
</feature>
<dbReference type="SUPFAM" id="SSF54427">
    <property type="entry name" value="NTF2-like"/>
    <property type="match status" value="1"/>
</dbReference>
<dbReference type="InterPro" id="IPR032710">
    <property type="entry name" value="NTF2-like_dom_sf"/>
</dbReference>
<feature type="region of interest" description="Disordered" evidence="1">
    <location>
        <begin position="25"/>
        <end position="52"/>
    </location>
</feature>
<feature type="signal peptide" evidence="2">
    <location>
        <begin position="1"/>
        <end position="22"/>
    </location>
</feature>
<feature type="compositionally biased region" description="Basic and acidic residues" evidence="1">
    <location>
        <begin position="81"/>
        <end position="99"/>
    </location>
</feature>
<comment type="caution">
    <text evidence="3">The sequence shown here is derived from an EMBL/GenBank/DDBJ whole genome shotgun (WGS) entry which is preliminary data.</text>
</comment>
<keyword evidence="4" id="KW-1185">Reference proteome</keyword>
<dbReference type="AlphaFoldDB" id="A0ABD3TMA0"/>
<evidence type="ECO:0008006" key="5">
    <source>
        <dbReference type="Google" id="ProtNLM"/>
    </source>
</evidence>
<proteinExistence type="predicted"/>
<dbReference type="PANTHER" id="PTHR34213:SF2">
    <property type="entry name" value="NUCLEAR TRANSPORT FACTOR 2 (NTF2) FAMILY PROTEIN"/>
    <property type="match status" value="1"/>
</dbReference>
<evidence type="ECO:0000256" key="1">
    <source>
        <dbReference type="SAM" id="MobiDB-lite"/>
    </source>
</evidence>
<name>A0ABD3TMA0_9LAMI</name>
<evidence type="ECO:0000313" key="4">
    <source>
        <dbReference type="Proteomes" id="UP001634393"/>
    </source>
</evidence>
<evidence type="ECO:0000256" key="2">
    <source>
        <dbReference type="SAM" id="SignalP"/>
    </source>
</evidence>
<reference evidence="3 4" key="1">
    <citation type="submission" date="2024-12" db="EMBL/GenBank/DDBJ databases">
        <title>The unique morphological basis and parallel evolutionary history of personate flowers in Penstemon.</title>
        <authorList>
            <person name="Depatie T.H."/>
            <person name="Wessinger C.A."/>
        </authorList>
    </citation>
    <scope>NUCLEOTIDE SEQUENCE [LARGE SCALE GENOMIC DNA]</scope>
    <source>
        <strain evidence="3">WTNN_2</strain>
        <tissue evidence="3">Leaf</tissue>
    </source>
</reference>
<gene>
    <name evidence="3" type="ORF">ACJIZ3_022751</name>
</gene>
<accession>A0ABD3TMA0</accession>
<dbReference type="EMBL" id="JBJXBP010000003">
    <property type="protein sequence ID" value="KAL3838160.1"/>
    <property type="molecule type" value="Genomic_DNA"/>
</dbReference>
<evidence type="ECO:0000313" key="3">
    <source>
        <dbReference type="EMBL" id="KAL3838160.1"/>
    </source>
</evidence>
<dbReference type="Proteomes" id="UP001634393">
    <property type="component" value="Unassembled WGS sequence"/>
</dbReference>